<sequence length="789" mass="88835">LPLTFFEKHRYVNLTSYKWSSSERQSASKSVIFLFLGMSALLLMIFADYAMYQVVTTTAPAFSTEFGEITHDFDESSSDGGRGVKEEVAPQIDGNSSMADISRSFLQLANPLKDVAFSVDASICRPKASEPDHQTVILIICVLVFTLISVAVEVYVLRLRHLIMARYYPTAALRRAAWLRTYIRNNRGLFFRLVHRMRFKNKQVGDNRTRDKMKFFDWFLFANPILAKYLKLAGISRVFCAQCSNPGNPQKKEIFQENFTQCPRCGMFYCKLCQADLKGICVNCNVPMRIKSAEVDFEVWSSDEEYNYFYNRYFNRRKHDVYKAPKCPSSLAETAWPYSTTVRPDLIEKLQVLTERKKTLKEQEDALRKQRFIPPKLFIPKRLSVSSMTRSVMTETGTKATTRASTVKSSVIELKKKTLDIRREIEPTNQSDHKTEASSITDSSKISISTSSETSIIKTKYAGPSISVPSELSADTMLESRISSLGGTGKEVILSTPKFSSFSNNLSDLKPLSATKDSNACIDFSSIGGLSSLNCSTLNPPENFQKHMHIDPEFQELNFLPKKKHGTNKSNVFSPMNPTASESISSLSVGSLNTPGIPTLTRGTTKNKAIVDVRLSPIKEEGIKRFTSHRDRGISNIPSKSLQTTHPDGAKFFEGTNENSHQTYLSTTNLSLKPPTAQNTRGSTLISTMVFFEPPSLNRRSDISDFNQNSNNSNKNEETHVSFQKEVSREVRETSSSSLLNDFWDILLDQQDTNNSSDIPVPDNGIHTEPENVRRTIKDSEDISRKVDS</sequence>
<evidence type="ECO:0000256" key="6">
    <source>
        <dbReference type="SAM" id="MobiDB-lite"/>
    </source>
</evidence>
<keyword evidence="5" id="KW-0175">Coiled coil</keyword>
<evidence type="ECO:0000313" key="9">
    <source>
        <dbReference type="WBParaSite" id="HDID_0000176801-mRNA-1"/>
    </source>
</evidence>
<feature type="transmembrane region" description="Helical" evidence="7">
    <location>
        <begin position="136"/>
        <end position="157"/>
    </location>
</feature>
<proteinExistence type="predicted"/>
<accession>A0A0R3SBD2</accession>
<keyword evidence="4 7" id="KW-0472">Membrane</keyword>
<feature type="compositionally biased region" description="Basic and acidic residues" evidence="6">
    <location>
        <begin position="766"/>
        <end position="789"/>
    </location>
</feature>
<dbReference type="InterPro" id="IPR051856">
    <property type="entry name" value="CSR-E3_Ligase_Protein"/>
</dbReference>
<comment type="subcellular location">
    <subcellularLocation>
        <location evidence="1">Membrane</location>
        <topology evidence="1">Multi-pass membrane protein</topology>
    </subcellularLocation>
</comment>
<dbReference type="Pfam" id="PF07782">
    <property type="entry name" value="DC_STAMP"/>
    <property type="match status" value="1"/>
</dbReference>
<dbReference type="PANTHER" id="PTHR21041">
    <property type="entry name" value="DENDRITIC CELL-SPECIFIC TRANSMEMBRANE PROTEIN"/>
    <property type="match status" value="1"/>
</dbReference>
<dbReference type="GO" id="GO:0016020">
    <property type="term" value="C:membrane"/>
    <property type="evidence" value="ECO:0007669"/>
    <property type="project" value="UniProtKB-SubCell"/>
</dbReference>
<evidence type="ECO:0000256" key="2">
    <source>
        <dbReference type="ARBA" id="ARBA00022692"/>
    </source>
</evidence>
<keyword evidence="3 7" id="KW-1133">Transmembrane helix</keyword>
<reference evidence="9" key="1">
    <citation type="submission" date="2017-02" db="UniProtKB">
        <authorList>
            <consortium name="WormBaseParasite"/>
        </authorList>
    </citation>
    <scope>IDENTIFICATION</scope>
</reference>
<organism evidence="9">
    <name type="scientific">Hymenolepis diminuta</name>
    <name type="common">Rat tapeworm</name>
    <dbReference type="NCBI Taxonomy" id="6216"/>
    <lineage>
        <taxon>Eukaryota</taxon>
        <taxon>Metazoa</taxon>
        <taxon>Spiralia</taxon>
        <taxon>Lophotrochozoa</taxon>
        <taxon>Platyhelminthes</taxon>
        <taxon>Cestoda</taxon>
        <taxon>Eucestoda</taxon>
        <taxon>Cyclophyllidea</taxon>
        <taxon>Hymenolepididae</taxon>
        <taxon>Hymenolepis</taxon>
    </lineage>
</organism>
<dbReference type="AlphaFoldDB" id="A0A0R3SBD2"/>
<evidence type="ECO:0000256" key="7">
    <source>
        <dbReference type="SAM" id="Phobius"/>
    </source>
</evidence>
<keyword evidence="2 7" id="KW-0812">Transmembrane</keyword>
<protein>
    <submittedName>
        <fullName evidence="9">DC_STAMP domain-containing protein</fullName>
    </submittedName>
</protein>
<dbReference type="STRING" id="6216.A0A0R3SBD2"/>
<name>A0A0R3SBD2_HYMDI</name>
<feature type="transmembrane region" description="Helical" evidence="7">
    <location>
        <begin position="31"/>
        <end position="52"/>
    </location>
</feature>
<feature type="coiled-coil region" evidence="5">
    <location>
        <begin position="343"/>
        <end position="370"/>
    </location>
</feature>
<evidence type="ECO:0000259" key="8">
    <source>
        <dbReference type="Pfam" id="PF07782"/>
    </source>
</evidence>
<dbReference type="WBParaSite" id="HDID_0000176801-mRNA-1">
    <property type="protein sequence ID" value="HDID_0000176801-mRNA-1"/>
    <property type="gene ID" value="HDID_0000176801"/>
</dbReference>
<feature type="region of interest" description="Disordered" evidence="6">
    <location>
        <begin position="699"/>
        <end position="729"/>
    </location>
</feature>
<feature type="region of interest" description="Disordered" evidence="6">
    <location>
        <begin position="752"/>
        <end position="789"/>
    </location>
</feature>
<evidence type="ECO:0000256" key="4">
    <source>
        <dbReference type="ARBA" id="ARBA00023136"/>
    </source>
</evidence>
<feature type="domain" description="Dendritic cell-specific transmembrane protein-like" evidence="8">
    <location>
        <begin position="1"/>
        <end position="180"/>
    </location>
</feature>
<evidence type="ECO:0000256" key="5">
    <source>
        <dbReference type="SAM" id="Coils"/>
    </source>
</evidence>
<evidence type="ECO:0000256" key="1">
    <source>
        <dbReference type="ARBA" id="ARBA00004141"/>
    </source>
</evidence>
<evidence type="ECO:0000256" key="3">
    <source>
        <dbReference type="ARBA" id="ARBA00022989"/>
    </source>
</evidence>
<dbReference type="InterPro" id="IPR012858">
    <property type="entry name" value="DC_STAMP-like"/>
</dbReference>